<dbReference type="PANTHER" id="PTHR36930">
    <property type="entry name" value="METAL-SULFUR CLUSTER BIOSYNTHESIS PROTEINS YUAD-RELATED"/>
    <property type="match status" value="1"/>
</dbReference>
<evidence type="ECO:0000259" key="2">
    <source>
        <dbReference type="PROSITE" id="PS51340"/>
    </source>
</evidence>
<gene>
    <name evidence="3" type="ORF">NCCP602_08430</name>
</gene>
<dbReference type="Pfam" id="PF03473">
    <property type="entry name" value="MOSC"/>
    <property type="match status" value="1"/>
</dbReference>
<proteinExistence type="predicted"/>
<protein>
    <submittedName>
        <fullName evidence="3">MOSC domain-containing protein</fullName>
    </submittedName>
</protein>
<evidence type="ECO:0000313" key="4">
    <source>
        <dbReference type="Proteomes" id="UP001498238"/>
    </source>
</evidence>
<dbReference type="Proteomes" id="UP001498238">
    <property type="component" value="Unassembled WGS sequence"/>
</dbReference>
<dbReference type="RefSeq" id="WP_339391846.1">
    <property type="nucleotide sequence ID" value="NZ_BAAAAF010000002.1"/>
</dbReference>
<dbReference type="PANTHER" id="PTHR36930:SF1">
    <property type="entry name" value="MOSC DOMAIN-CONTAINING PROTEIN"/>
    <property type="match status" value="1"/>
</dbReference>
<dbReference type="InterPro" id="IPR005302">
    <property type="entry name" value="MoCF_Sase_C"/>
</dbReference>
<dbReference type="PROSITE" id="PS51340">
    <property type="entry name" value="MOSC"/>
    <property type="match status" value="1"/>
</dbReference>
<comment type="caution">
    <text evidence="3">The sequence shown here is derived from an EMBL/GenBank/DDBJ whole genome shotgun (WGS) entry which is preliminary data.</text>
</comment>
<feature type="domain" description="MOSC" evidence="2">
    <location>
        <begin position="44"/>
        <end position="193"/>
    </location>
</feature>
<evidence type="ECO:0000256" key="1">
    <source>
        <dbReference type="SAM" id="MobiDB-lite"/>
    </source>
</evidence>
<organism evidence="3 4">
    <name type="scientific">Brevibacterium metallidurans</name>
    <dbReference type="NCBI Taxonomy" id="1482676"/>
    <lineage>
        <taxon>Bacteria</taxon>
        <taxon>Bacillati</taxon>
        <taxon>Actinomycetota</taxon>
        <taxon>Actinomycetes</taxon>
        <taxon>Micrococcales</taxon>
        <taxon>Brevibacteriaceae</taxon>
        <taxon>Brevibacterium</taxon>
    </lineage>
</organism>
<evidence type="ECO:0000313" key="3">
    <source>
        <dbReference type="EMBL" id="GAA0034882.1"/>
    </source>
</evidence>
<reference evidence="3 4" key="1">
    <citation type="submission" date="2024-01" db="EMBL/GenBank/DDBJ databases">
        <title>Characterization of antibiotic resistant novel bacterial strains and their environmental applications.</title>
        <authorList>
            <person name="Manzoor S."/>
            <person name="Abbas S."/>
            <person name="Arshad M."/>
            <person name="Ahmed I."/>
        </authorList>
    </citation>
    <scope>NUCLEOTIDE SEQUENCE [LARGE SCALE GENOMIC DNA]</scope>
    <source>
        <strain evidence="3 4">NCCP-602</strain>
    </source>
</reference>
<accession>A0ABN0SKY7</accession>
<dbReference type="InterPro" id="IPR011037">
    <property type="entry name" value="Pyrv_Knase-like_insert_dom_sf"/>
</dbReference>
<dbReference type="EMBL" id="BAAAAF010000002">
    <property type="protein sequence ID" value="GAA0034882.1"/>
    <property type="molecule type" value="Genomic_DNA"/>
</dbReference>
<sequence>MGPTTGERGDVSATRSAPVVPRSELRAVPQIVSVACDGEHGFSKPVRESIELIEGLGVRGDAHAGVTVQHRSRLERTPSAPNLRQVHLLHSELFDELAEAGFAVGPGQLGENITTAGLDLLGLPVGTRLTIGAAVITLTGLRNPCAQIDSWQSGLLRHVVSRDGEGEVVRRAGVMGIVSRGGIVRSGDTITVGVPTGEHQPLAPV</sequence>
<name>A0ABN0SKY7_9MICO</name>
<dbReference type="InterPro" id="IPR052716">
    <property type="entry name" value="MOSC_domain"/>
</dbReference>
<feature type="region of interest" description="Disordered" evidence="1">
    <location>
        <begin position="1"/>
        <end position="20"/>
    </location>
</feature>
<dbReference type="SUPFAM" id="SSF50800">
    <property type="entry name" value="PK beta-barrel domain-like"/>
    <property type="match status" value="1"/>
</dbReference>
<keyword evidence="4" id="KW-1185">Reference proteome</keyword>
<dbReference type="Gene3D" id="2.40.33.20">
    <property type="entry name" value="PK beta-barrel domain-like"/>
    <property type="match status" value="1"/>
</dbReference>